<evidence type="ECO:0000256" key="4">
    <source>
        <dbReference type="ARBA" id="ARBA00023136"/>
    </source>
</evidence>
<gene>
    <name evidence="7" type="ORF">FOZ60_003194</name>
</gene>
<proteinExistence type="inferred from homology"/>
<comment type="caution">
    <text evidence="7">The sequence shown here is derived from an EMBL/GenBank/DDBJ whole genome shotgun (WGS) entry which is preliminary data.</text>
</comment>
<sequence length="215" mass="23784">MSSGIQKNEGTELKTVSMAEPPAEAAPGTPSGLDSGPMDGVREPRNKLEELKMYIMPVVARYGHLVRLVRPWREFVQFSKPTKEGEVQKRITGNIQYFQANYAICVLAILSLGESWRQRWGWQETMLASAGVWFVFLGKNEDPNWKPKINGMELSKTQRTFGLLAVTLLLVLIFAGGLIMSVLGISAGLTIVHAAFNSGTQFEALDEAEQALDQI</sequence>
<comment type="similarity">
    <text evidence="5">Belongs to the PRA1 family.</text>
</comment>
<evidence type="ECO:0000256" key="2">
    <source>
        <dbReference type="ARBA" id="ARBA00022692"/>
    </source>
</evidence>
<dbReference type="InterPro" id="IPR004895">
    <property type="entry name" value="Prenylated_rab_accept_PRA1"/>
</dbReference>
<protein>
    <recommendedName>
        <fullName evidence="5">PRA1 family protein</fullName>
    </recommendedName>
</protein>
<dbReference type="AlphaFoldDB" id="A0A7J6NW41"/>
<evidence type="ECO:0000256" key="3">
    <source>
        <dbReference type="ARBA" id="ARBA00022989"/>
    </source>
</evidence>
<dbReference type="Pfam" id="PF03208">
    <property type="entry name" value="PRA1"/>
    <property type="match status" value="1"/>
</dbReference>
<keyword evidence="3 5" id="KW-1133">Transmembrane helix</keyword>
<keyword evidence="4 5" id="KW-0472">Membrane</keyword>
<evidence type="ECO:0000256" key="5">
    <source>
        <dbReference type="RuleBase" id="RU363107"/>
    </source>
</evidence>
<keyword evidence="2 5" id="KW-0812">Transmembrane</keyword>
<dbReference type="GO" id="GO:0016020">
    <property type="term" value="C:membrane"/>
    <property type="evidence" value="ECO:0007669"/>
    <property type="project" value="UniProtKB-SubCell"/>
</dbReference>
<comment type="subcellular location">
    <subcellularLocation>
        <location evidence="1 5">Membrane</location>
        <topology evidence="1 5">Multi-pass membrane protein</topology>
    </subcellularLocation>
</comment>
<evidence type="ECO:0000313" key="7">
    <source>
        <dbReference type="EMBL" id="KAF4688079.1"/>
    </source>
</evidence>
<evidence type="ECO:0000313" key="8">
    <source>
        <dbReference type="Proteomes" id="UP000541610"/>
    </source>
</evidence>
<feature type="region of interest" description="Disordered" evidence="6">
    <location>
        <begin position="1"/>
        <end position="42"/>
    </location>
</feature>
<feature type="transmembrane region" description="Helical" evidence="5">
    <location>
        <begin position="163"/>
        <end position="196"/>
    </location>
</feature>
<dbReference type="OrthoDB" id="63113at2759"/>
<name>A0A7J6NW41_PEROL</name>
<dbReference type="PANTHER" id="PTHR19317:SF0">
    <property type="entry name" value="PRENYLATED RAB ACCEPTOR PROTEIN 1"/>
    <property type="match status" value="1"/>
</dbReference>
<accession>A0A7J6NW41</accession>
<organism evidence="7 8">
    <name type="scientific">Perkinsus olseni</name>
    <name type="common">Perkinsus atlanticus</name>
    <dbReference type="NCBI Taxonomy" id="32597"/>
    <lineage>
        <taxon>Eukaryota</taxon>
        <taxon>Sar</taxon>
        <taxon>Alveolata</taxon>
        <taxon>Perkinsozoa</taxon>
        <taxon>Perkinsea</taxon>
        <taxon>Perkinsida</taxon>
        <taxon>Perkinsidae</taxon>
        <taxon>Perkinsus</taxon>
    </lineage>
</organism>
<evidence type="ECO:0000256" key="1">
    <source>
        <dbReference type="ARBA" id="ARBA00004141"/>
    </source>
</evidence>
<reference evidence="7 8" key="1">
    <citation type="submission" date="2020-04" db="EMBL/GenBank/DDBJ databases">
        <title>Perkinsus olseni comparative genomics.</title>
        <authorList>
            <person name="Bogema D.R."/>
        </authorList>
    </citation>
    <scope>NUCLEOTIDE SEQUENCE [LARGE SCALE GENOMIC DNA]</scope>
    <source>
        <strain evidence="7">00978-12</strain>
    </source>
</reference>
<dbReference type="PANTHER" id="PTHR19317">
    <property type="entry name" value="PRENYLATED RAB ACCEPTOR 1-RELATED"/>
    <property type="match status" value="1"/>
</dbReference>
<dbReference type="EMBL" id="JABANP010000163">
    <property type="protein sequence ID" value="KAF4688079.1"/>
    <property type="molecule type" value="Genomic_DNA"/>
</dbReference>
<dbReference type="Proteomes" id="UP000541610">
    <property type="component" value="Unassembled WGS sequence"/>
</dbReference>
<dbReference type="GO" id="GO:0005794">
    <property type="term" value="C:Golgi apparatus"/>
    <property type="evidence" value="ECO:0007669"/>
    <property type="project" value="TreeGrafter"/>
</dbReference>
<evidence type="ECO:0000256" key="6">
    <source>
        <dbReference type="SAM" id="MobiDB-lite"/>
    </source>
</evidence>
<comment type="caution">
    <text evidence="5">Lacks conserved residue(s) required for the propagation of feature annotation.</text>
</comment>